<dbReference type="SUPFAM" id="SSF48452">
    <property type="entry name" value="TPR-like"/>
    <property type="match status" value="1"/>
</dbReference>
<keyword evidence="13" id="KW-1185">Reference proteome</keyword>
<dbReference type="InterPro" id="IPR003107">
    <property type="entry name" value="HAT"/>
</dbReference>
<dbReference type="OrthoDB" id="360390at2759"/>
<evidence type="ECO:0000256" key="10">
    <source>
        <dbReference type="SAM" id="MobiDB-lite"/>
    </source>
</evidence>
<dbReference type="InterPro" id="IPR031766">
    <property type="entry name" value="RRM_occluded"/>
</dbReference>
<dbReference type="GO" id="GO:0003723">
    <property type="term" value="F:RNA binding"/>
    <property type="evidence" value="ECO:0007669"/>
    <property type="project" value="UniProtKB-UniRule"/>
</dbReference>
<name>A0A139GWY4_9PEZI</name>
<reference evidence="12 13" key="1">
    <citation type="submission" date="2015-07" db="EMBL/GenBank/DDBJ databases">
        <title>Comparative genomics of the Sigatoka disease complex on banana suggests a link between parallel evolutionary changes in Pseudocercospora fijiensis and Pseudocercospora eumusae and increased virulence on the banana host.</title>
        <authorList>
            <person name="Chang T.-C."/>
            <person name="Salvucci A."/>
            <person name="Crous P.W."/>
            <person name="Stergiopoulos I."/>
        </authorList>
    </citation>
    <scope>NUCLEOTIDE SEQUENCE [LARGE SCALE GENOMIC DNA]</scope>
    <source>
        <strain evidence="12 13">CBS 114824</strain>
    </source>
</reference>
<evidence type="ECO:0000256" key="7">
    <source>
        <dbReference type="ARBA" id="ARBA00093374"/>
    </source>
</evidence>
<keyword evidence="3" id="KW-0677">Repeat</keyword>
<organism evidence="12 13">
    <name type="scientific">Pseudocercospora eumusae</name>
    <dbReference type="NCBI Taxonomy" id="321146"/>
    <lineage>
        <taxon>Eukaryota</taxon>
        <taxon>Fungi</taxon>
        <taxon>Dikarya</taxon>
        <taxon>Ascomycota</taxon>
        <taxon>Pezizomycotina</taxon>
        <taxon>Dothideomycetes</taxon>
        <taxon>Dothideomycetidae</taxon>
        <taxon>Mycosphaerellales</taxon>
        <taxon>Mycosphaerellaceae</taxon>
        <taxon>Pseudocercospora</taxon>
    </lineage>
</organism>
<dbReference type="EMBL" id="LFZN01000271">
    <property type="protein sequence ID" value="KXS94648.1"/>
    <property type="molecule type" value="Genomic_DNA"/>
</dbReference>
<dbReference type="Gene3D" id="3.30.70.330">
    <property type="match status" value="4"/>
</dbReference>
<feature type="domain" description="RRM" evidence="11">
    <location>
        <begin position="1033"/>
        <end position="1110"/>
    </location>
</feature>
<evidence type="ECO:0000256" key="9">
    <source>
        <dbReference type="PROSITE-ProRule" id="PRU00176"/>
    </source>
</evidence>
<dbReference type="GO" id="GO:0005688">
    <property type="term" value="C:U6 snRNP"/>
    <property type="evidence" value="ECO:0007669"/>
    <property type="project" value="UniProtKB-ARBA"/>
</dbReference>
<evidence type="ECO:0000256" key="5">
    <source>
        <dbReference type="ARBA" id="ARBA00023187"/>
    </source>
</evidence>
<feature type="compositionally biased region" description="Polar residues" evidence="10">
    <location>
        <begin position="40"/>
        <end position="49"/>
    </location>
</feature>
<dbReference type="PROSITE" id="PS50102">
    <property type="entry name" value="RRM"/>
    <property type="match status" value="3"/>
</dbReference>
<comment type="subcellular location">
    <subcellularLocation>
        <location evidence="1">Nucleus</location>
    </subcellularLocation>
</comment>
<evidence type="ECO:0000259" key="11">
    <source>
        <dbReference type="PROSITE" id="PS50102"/>
    </source>
</evidence>
<proteinExistence type="predicted"/>
<feature type="region of interest" description="Disordered" evidence="10">
    <location>
        <begin position="810"/>
        <end position="864"/>
    </location>
</feature>
<dbReference type="InterPro" id="IPR011990">
    <property type="entry name" value="TPR-like_helical_dom_sf"/>
</dbReference>
<keyword evidence="5" id="KW-0508">mRNA splicing</keyword>
<dbReference type="Proteomes" id="UP000070133">
    <property type="component" value="Unassembled WGS sequence"/>
</dbReference>
<gene>
    <name evidence="12" type="ORF">AC578_5555</name>
</gene>
<feature type="domain" description="RRM" evidence="11">
    <location>
        <begin position="865"/>
        <end position="940"/>
    </location>
</feature>
<evidence type="ECO:0000256" key="2">
    <source>
        <dbReference type="ARBA" id="ARBA00022664"/>
    </source>
</evidence>
<dbReference type="PANTHER" id="PTHR23189">
    <property type="entry name" value="RNA RECOGNITION MOTIF-CONTAINING"/>
    <property type="match status" value="1"/>
</dbReference>
<evidence type="ECO:0000313" key="12">
    <source>
        <dbReference type="EMBL" id="KXS94648.1"/>
    </source>
</evidence>
<dbReference type="SUPFAM" id="SSF54928">
    <property type="entry name" value="RNA-binding domain, RBD"/>
    <property type="match status" value="3"/>
</dbReference>
<protein>
    <recommendedName>
        <fullName evidence="8">U4/U6 snRNA-associated-splicing factor PRP24</fullName>
    </recommendedName>
</protein>
<feature type="region of interest" description="Disordered" evidence="10">
    <location>
        <begin position="1243"/>
        <end position="1309"/>
    </location>
</feature>
<evidence type="ECO:0000256" key="8">
    <source>
        <dbReference type="ARBA" id="ARBA00093627"/>
    </source>
</evidence>
<evidence type="ECO:0000256" key="3">
    <source>
        <dbReference type="ARBA" id="ARBA00022737"/>
    </source>
</evidence>
<dbReference type="FunFam" id="3.30.70.330:FF:000365">
    <property type="entry name" value="U4/U6 snRNA-associated-splicing factor PRP24"/>
    <property type="match status" value="1"/>
</dbReference>
<comment type="function">
    <text evidence="7">Functions as a recycling factor of the spliceosome, a machinery that forms on each precursor-messenger RNA (pre-mRNA) and catalyzes the removal of introns. Chaperones the re-annealing of U4 and U6 snRNAs (small nuclear RNAs) released from previous rounds of splicing, an initial step in reforming the U4/U6-U5 tri-snRNP (small nuclear ribonucleoprotein) that can reassemble into another spliceosome complex; this step involves binding U6 and facilitating the unwinding of the U6 internal stem loop, followed by base-pairing of U6 to U4.</text>
</comment>
<feature type="domain" description="RRM" evidence="11">
    <location>
        <begin position="941"/>
        <end position="1042"/>
    </location>
</feature>
<dbReference type="Gene3D" id="1.25.40.10">
    <property type="entry name" value="Tetratricopeptide repeat domain"/>
    <property type="match status" value="2"/>
</dbReference>
<comment type="caution">
    <text evidence="12">The sequence shown here is derived from an EMBL/GenBank/DDBJ whole genome shotgun (WGS) entry which is preliminary data.</text>
</comment>
<feature type="compositionally biased region" description="Low complexity" evidence="10">
    <location>
        <begin position="1289"/>
        <end position="1300"/>
    </location>
</feature>
<feature type="compositionally biased region" description="Basic and acidic residues" evidence="10">
    <location>
        <begin position="815"/>
        <end position="849"/>
    </location>
</feature>
<dbReference type="Pfam" id="PF00076">
    <property type="entry name" value="RRM_1"/>
    <property type="match status" value="3"/>
</dbReference>
<dbReference type="InterPro" id="IPR035979">
    <property type="entry name" value="RBD_domain_sf"/>
</dbReference>
<feature type="compositionally biased region" description="Low complexity" evidence="10">
    <location>
        <begin position="8"/>
        <end position="36"/>
    </location>
</feature>
<dbReference type="InterPro" id="IPR000504">
    <property type="entry name" value="RRM_dom"/>
</dbReference>
<keyword evidence="2" id="KW-0507">mRNA processing</keyword>
<keyword evidence="6" id="KW-0539">Nucleus</keyword>
<feature type="compositionally biased region" description="Gly residues" evidence="10">
    <location>
        <begin position="1263"/>
        <end position="1288"/>
    </location>
</feature>
<evidence type="ECO:0000256" key="6">
    <source>
        <dbReference type="ARBA" id="ARBA00023242"/>
    </source>
</evidence>
<dbReference type="SMART" id="SM00360">
    <property type="entry name" value="RRM"/>
    <property type="match status" value="4"/>
</dbReference>
<evidence type="ECO:0000313" key="13">
    <source>
        <dbReference type="Proteomes" id="UP000070133"/>
    </source>
</evidence>
<dbReference type="CDD" id="cd00590">
    <property type="entry name" value="RRM_SF"/>
    <property type="match status" value="1"/>
</dbReference>
<dbReference type="InterPro" id="IPR012677">
    <property type="entry name" value="Nucleotide-bd_a/b_plait_sf"/>
</dbReference>
<dbReference type="Pfam" id="PF16842">
    <property type="entry name" value="RRM_occluded"/>
    <property type="match status" value="1"/>
</dbReference>
<feature type="region of interest" description="Disordered" evidence="10">
    <location>
        <begin position="1"/>
        <end position="104"/>
    </location>
</feature>
<accession>A0A139GWY4</accession>
<evidence type="ECO:0000256" key="4">
    <source>
        <dbReference type="ARBA" id="ARBA00022884"/>
    </source>
</evidence>
<dbReference type="GO" id="GO:0006397">
    <property type="term" value="P:mRNA processing"/>
    <property type="evidence" value="ECO:0007669"/>
    <property type="project" value="UniProtKB-KW"/>
</dbReference>
<dbReference type="SMART" id="SM00386">
    <property type="entry name" value="HAT"/>
    <property type="match status" value="3"/>
</dbReference>
<keyword evidence="4 9" id="KW-0694">RNA-binding</keyword>
<dbReference type="STRING" id="321146.A0A139GWY4"/>
<evidence type="ECO:0000256" key="1">
    <source>
        <dbReference type="ARBA" id="ARBA00004123"/>
    </source>
</evidence>
<sequence length="1327" mass="149110">MDINALLSPDDGAAASSASVVQRQAQTQTQTQTRPAGGKRTSSALSQEVSRSPERHISPSPSPSPASAYRSHPPPLHHHQPSLRPLPPPPTSTPIQTSEGQRQQRYGYVERPVVAHRPVSTPQMETLAGPSMQQRQHMPRTYSADSVRQEHNQRPHIHPQPLATLSPPIARSISRQSLADITMAEAPSQTPPPRDFTSNALSDSESQRVTELLNFLAEKENSYAYTHHVELVNLLHKGFLAHVYPPAENGHAAPPGDPRSFVLLAEMRQAREAMDTRFAVGEAIWLDWLSDEMLLASSSDERIAITELCQKAVADEPASVKLWQAYANWISTNYAACHGHEATGHEATTNPTWSAEDNEVVKELFTKDLLLSVLEQAVAATQWRIDEGHLLWNHYAHVFQEQISQHPTEAELKSLHDLFLRRLMVPHIAWEGTRQLYWPILSRDFGDRWEARVAEVDHVAEPAKTAMGFRQDNESKLQRAIASGDREAVHHQFVKYFKDERFRKRRSNFDYEMRCALFERALLYEPTNTEWWLDYVDYLNTYEQSASQTLLPLIERATRHCPWSGDLWARRILRADVEQKPREEIENTKHRATNSGLLDVGGMEELVKMLQEWCSYLRRHAFAVNSTEDDVDTAEVGITMALEDVQEAGKKIYGPNFDGDPLFRLEQIQIKFYAEARRIQEARDIYQQLAARHGNSFDFWAKYYNWEIWLWGYDRIREMRRVETDDNGPNLATAVVQQALKQRNLDYPERVMDLYLNHFQQHESSVRLQVALAEAREFANKLAVKRAKEAEEAAALAAQQQEQLLAAAQVEEEVTGEKRKRDDEPLTNGDSHKRARTELENVAEDERTEPSASASAQIKRDREHNTLTLRNLPADVTDVEIKKFFRDVGNPPSINIAQESDGQTASATVEFASEEDVLAAKTRNGKELRGHEVKIQSGTLSTLYVTNYPDVYDEEKIRSLFKSYGDIVSVRFPSLKYNSRRRFCYVTFLTPEMAKAAEKAMHETKLDAMHTLTALISNPDAKKQRSGPQDEGREIVVKNMDREAKESEIREHFAAFGQIERMNLIRLVNGKPTGTLFIVYNKAEDATKAVEESNDKPFRERVLKVEMAQPKGRTAAPSERARHEDVIIKKAASVEPAGNGERRGSDVSMAFSSRAVDDEAYKTARERKIAIFNIPDTVNDARIRAAMEHYGPLTKIQLRREKEGAIVEFAELAAANKVRLGVDVSSLGAEARTGEVGELLARQKKEKKTTKNSPAFAPPQLGARGGRGGRRGGLGFKRGGGGGGGGGFARASAATGGEAAEGSKKSNADFRSIFAAGKKEEGKKSVI</sequence>
<dbReference type="GO" id="GO:0008380">
    <property type="term" value="P:RNA splicing"/>
    <property type="evidence" value="ECO:0007669"/>
    <property type="project" value="UniProtKB-KW"/>
</dbReference>